<dbReference type="CDD" id="cd00130">
    <property type="entry name" value="PAS"/>
    <property type="match status" value="1"/>
</dbReference>
<dbReference type="InterPro" id="IPR003661">
    <property type="entry name" value="HisK_dim/P_dom"/>
</dbReference>
<evidence type="ECO:0000256" key="9">
    <source>
        <dbReference type="ARBA" id="ARBA00064003"/>
    </source>
</evidence>
<dbReference type="Gene3D" id="1.10.287.130">
    <property type="match status" value="1"/>
</dbReference>
<proteinExistence type="predicted"/>
<dbReference type="SMART" id="SM00387">
    <property type="entry name" value="HATPase_c"/>
    <property type="match status" value="1"/>
</dbReference>
<dbReference type="Pfam" id="PF02518">
    <property type="entry name" value="HATPase_c"/>
    <property type="match status" value="1"/>
</dbReference>
<evidence type="ECO:0000256" key="4">
    <source>
        <dbReference type="ARBA" id="ARBA00022679"/>
    </source>
</evidence>
<keyword evidence="12" id="KW-0812">Transmembrane</keyword>
<evidence type="ECO:0000256" key="1">
    <source>
        <dbReference type="ARBA" id="ARBA00000085"/>
    </source>
</evidence>
<feature type="transmembrane region" description="Helical" evidence="12">
    <location>
        <begin position="87"/>
        <end position="105"/>
    </location>
</feature>
<organism evidence="16 17">
    <name type="scientific">Catalinimonas alkaloidigena</name>
    <dbReference type="NCBI Taxonomy" id="1075417"/>
    <lineage>
        <taxon>Bacteria</taxon>
        <taxon>Pseudomonadati</taxon>
        <taxon>Bacteroidota</taxon>
        <taxon>Cytophagia</taxon>
        <taxon>Cytophagales</taxon>
        <taxon>Catalimonadaceae</taxon>
        <taxon>Catalinimonas</taxon>
    </lineage>
</organism>
<dbReference type="InterPro" id="IPR029016">
    <property type="entry name" value="GAF-like_dom_sf"/>
</dbReference>
<dbReference type="Pfam" id="PF08447">
    <property type="entry name" value="PAS_3"/>
    <property type="match status" value="1"/>
</dbReference>
<name>A0A1G9BFI3_9BACT</name>
<feature type="modified residue" description="4-aspartylphosphate" evidence="11">
    <location>
        <position position="1066"/>
    </location>
</feature>
<dbReference type="SMART" id="SM00388">
    <property type="entry name" value="HisKA"/>
    <property type="match status" value="1"/>
</dbReference>
<dbReference type="FunFam" id="3.30.565.10:FF:000010">
    <property type="entry name" value="Sensor histidine kinase RcsC"/>
    <property type="match status" value="1"/>
</dbReference>
<evidence type="ECO:0000259" key="15">
    <source>
        <dbReference type="PROSITE" id="PS50112"/>
    </source>
</evidence>
<reference evidence="16 17" key="1">
    <citation type="submission" date="2016-10" db="EMBL/GenBank/DDBJ databases">
        <authorList>
            <person name="de Groot N.N."/>
        </authorList>
    </citation>
    <scope>NUCLEOTIDE SEQUENCE [LARGE SCALE GENOMIC DNA]</scope>
    <source>
        <strain evidence="16 17">DSM 25186</strain>
    </source>
</reference>
<dbReference type="Pfam" id="PF08448">
    <property type="entry name" value="PAS_4"/>
    <property type="match status" value="1"/>
</dbReference>
<gene>
    <name evidence="16" type="ORF">SAMN05421823_102592</name>
</gene>
<dbReference type="PANTHER" id="PTHR45339:SF1">
    <property type="entry name" value="HYBRID SIGNAL TRANSDUCTION HISTIDINE KINASE J"/>
    <property type="match status" value="1"/>
</dbReference>
<dbReference type="NCBIfam" id="TIGR00229">
    <property type="entry name" value="sensory_box"/>
    <property type="match status" value="1"/>
</dbReference>
<dbReference type="PROSITE" id="PS50112">
    <property type="entry name" value="PAS"/>
    <property type="match status" value="1"/>
</dbReference>
<dbReference type="EC" id="2.7.13.3" evidence="2"/>
<dbReference type="EMBL" id="FNFO01000002">
    <property type="protein sequence ID" value="SDK37814.1"/>
    <property type="molecule type" value="Genomic_DNA"/>
</dbReference>
<accession>A0A1G9BFI3</accession>
<dbReference type="InterPro" id="IPR005467">
    <property type="entry name" value="His_kinase_dom"/>
</dbReference>
<dbReference type="Proteomes" id="UP000198510">
    <property type="component" value="Unassembled WGS sequence"/>
</dbReference>
<dbReference type="InterPro" id="IPR035965">
    <property type="entry name" value="PAS-like_dom_sf"/>
</dbReference>
<feature type="transmembrane region" description="Helical" evidence="12">
    <location>
        <begin position="111"/>
        <end position="129"/>
    </location>
</feature>
<dbReference type="PRINTS" id="PR00344">
    <property type="entry name" value="BCTRLSENSOR"/>
</dbReference>
<dbReference type="InterPro" id="IPR011006">
    <property type="entry name" value="CheY-like_superfamily"/>
</dbReference>
<evidence type="ECO:0000259" key="13">
    <source>
        <dbReference type="PROSITE" id="PS50109"/>
    </source>
</evidence>
<keyword evidence="12" id="KW-1133">Transmembrane helix</keyword>
<dbReference type="InterPro" id="IPR003018">
    <property type="entry name" value="GAF"/>
</dbReference>
<dbReference type="SMART" id="SM00091">
    <property type="entry name" value="PAS"/>
    <property type="match status" value="2"/>
</dbReference>
<dbReference type="GO" id="GO:0000155">
    <property type="term" value="F:phosphorelay sensor kinase activity"/>
    <property type="evidence" value="ECO:0007669"/>
    <property type="project" value="InterPro"/>
</dbReference>
<feature type="domain" description="PAS" evidence="15">
    <location>
        <begin position="238"/>
        <end position="308"/>
    </location>
</feature>
<evidence type="ECO:0000313" key="17">
    <source>
        <dbReference type="Proteomes" id="UP000198510"/>
    </source>
</evidence>
<comment type="subunit">
    <text evidence="9">At low DSF concentrations, interacts with RpfF.</text>
</comment>
<feature type="domain" description="Histidine kinase" evidence="13">
    <location>
        <begin position="774"/>
        <end position="994"/>
    </location>
</feature>
<dbReference type="InterPro" id="IPR003594">
    <property type="entry name" value="HATPase_dom"/>
</dbReference>
<dbReference type="SUPFAM" id="SSF55874">
    <property type="entry name" value="ATPase domain of HSP90 chaperone/DNA topoisomerase II/histidine kinase"/>
    <property type="match status" value="1"/>
</dbReference>
<dbReference type="Gene3D" id="3.30.565.10">
    <property type="entry name" value="Histidine kinase-like ATPase, C-terminal domain"/>
    <property type="match status" value="1"/>
</dbReference>
<dbReference type="AlphaFoldDB" id="A0A1G9BFI3"/>
<evidence type="ECO:0000259" key="14">
    <source>
        <dbReference type="PROSITE" id="PS50110"/>
    </source>
</evidence>
<evidence type="ECO:0000256" key="7">
    <source>
        <dbReference type="ARBA" id="ARBA00022840"/>
    </source>
</evidence>
<comment type="catalytic activity">
    <reaction evidence="1">
        <text>ATP + protein L-histidine = ADP + protein N-phospho-L-histidine.</text>
        <dbReference type="EC" id="2.7.13.3"/>
    </reaction>
</comment>
<protein>
    <recommendedName>
        <fullName evidence="10">Sensory/regulatory protein RpfC</fullName>
        <ecNumber evidence="2">2.7.13.3</ecNumber>
    </recommendedName>
</protein>
<evidence type="ECO:0000256" key="5">
    <source>
        <dbReference type="ARBA" id="ARBA00022741"/>
    </source>
</evidence>
<dbReference type="SUPFAM" id="SSF52172">
    <property type="entry name" value="CheY-like"/>
    <property type="match status" value="1"/>
</dbReference>
<dbReference type="GO" id="GO:0005524">
    <property type="term" value="F:ATP binding"/>
    <property type="evidence" value="ECO:0007669"/>
    <property type="project" value="UniProtKB-KW"/>
</dbReference>
<dbReference type="PROSITE" id="PS50109">
    <property type="entry name" value="HIS_KIN"/>
    <property type="match status" value="1"/>
</dbReference>
<dbReference type="SMART" id="SM00065">
    <property type="entry name" value="GAF"/>
    <property type="match status" value="1"/>
</dbReference>
<dbReference type="Gene3D" id="3.30.450.40">
    <property type="match status" value="1"/>
</dbReference>
<keyword evidence="6" id="KW-0418">Kinase</keyword>
<keyword evidence="4" id="KW-0808">Transferase</keyword>
<feature type="transmembrane region" description="Helical" evidence="12">
    <location>
        <begin position="37"/>
        <end position="56"/>
    </location>
</feature>
<keyword evidence="5" id="KW-0547">Nucleotide-binding</keyword>
<dbReference type="SMART" id="SM00448">
    <property type="entry name" value="REC"/>
    <property type="match status" value="1"/>
</dbReference>
<evidence type="ECO:0000256" key="12">
    <source>
        <dbReference type="SAM" id="Phobius"/>
    </source>
</evidence>
<sequence length="1261" mass="142055">MITKYLKMKHLLSKLIHLGITPDTTDQEKINLQTTNFASLLLMAHVLFAIVLWSQFGQGDHLWLSGLVLLNAFLCPLLMSQGRTLRARTLMFVLTIAHLSIVGAVLREDVIFEACVLSGLFLPFLIFDAHHKTARLASIALVIGVVITMEMTHYSLFPAATLPASLASLLRKIVLVSSSCVGLGTVGVYAWLQRKHSRELEGMMHQLYLLNQEMADRKRDLEVYSQTSQQISSQIQHTTHQFGQLIEAMHDLVIFHRANGSFEVLTPAALHVFGLTPDQLTGRTLGDFVHPDDQSRVEAHWQQGIVQQSSTSFTYRLRHHSGAYTWVETHLSVHPDDATRLVSVTREVAEREFLRHCQSNPQASSSTRYFSYDVLTEQLTPHPTPHLTSVVDTSSSQASEQELALPEFSLWRQHLSEALQTGQTVDAEVTWPTQPHARFRVMAFPATPHKVYGFVQELASSASQLLHSPSLSMTAFISGAPAAIAMLDRDMRYVAASQRWYKDYLLEEDITGQSHYDVFPNFSPHWREIHQRCLTGITESCEEDSFINLLGKQEWVRWEMGPWYDDQGEVGGLVILTEIITARKVAEQNAERQRVRMEEVYRIAYQSGLSSGEKMTHLLKFANQALNMDAGMVGRIEGATYIVEDVFSYHPHSLYRGQQFELANTYCNFTFKQNRVLAIEEMRSSAYRDALCYEIFGFESYIAVPLWVQDEPYGTLNFFSNRPTKFTQEDKDFIQLVGQWVNNALESRQYGEELLVAKESAESASQAKAMFLANMSHEIRTPMNAVIGMTRILMEDARDDQLDNLKTLNFSANTLLHLIDDILDLSKIEANKIELESIPFDMAALLSDTHRMFQPKAAEKGLSLQMDIAPNVPYHLKGDPARIGQILNNLLSNAIKFTAKGFVKITVSEKEGNSEYRELLFQIQDTGIGISPEKQAAIFEPFVQESSETTRHFGGTGLGLHITKRLVEMQEGEISVHSVPGQGATFTFTLCLPTASTVAAAQATDSAAEWPIPEGSSILLAEDNLINQKVALKFLTRWNLEIDIANNGVEALQKMDERHYDLVLMDLQMPEMDGYQAAQHIRELGDPRKAHVPIIALTASAMAGIDQEIVTAGMNDYVTKPFQPKELSHKIGFYIHRHREFVATLQPESVDWNALPAAHQDAAQYRQLLEECQQNLNVLGTAIALCIQQGDYQHALEQYHALRATLTKLTLHQYEHKLTVLSQQWGTPPHESKAIDQFQKITQELMQGVQTYLAQLDQTAA</sequence>
<feature type="domain" description="Response regulatory" evidence="14">
    <location>
        <begin position="1017"/>
        <end position="1135"/>
    </location>
</feature>
<dbReference type="SUPFAM" id="SSF55781">
    <property type="entry name" value="GAF domain-like"/>
    <property type="match status" value="1"/>
</dbReference>
<dbReference type="CDD" id="cd17546">
    <property type="entry name" value="REC_hyHK_CKI1_RcsC-like"/>
    <property type="match status" value="1"/>
</dbReference>
<dbReference type="InterPro" id="IPR013655">
    <property type="entry name" value="PAS_fold_3"/>
</dbReference>
<dbReference type="CDD" id="cd16922">
    <property type="entry name" value="HATPase_EvgS-ArcB-TorS-like"/>
    <property type="match status" value="1"/>
</dbReference>
<dbReference type="Pfam" id="PF00072">
    <property type="entry name" value="Response_reg"/>
    <property type="match status" value="1"/>
</dbReference>
<dbReference type="CDD" id="cd00082">
    <property type="entry name" value="HisKA"/>
    <property type="match status" value="1"/>
</dbReference>
<evidence type="ECO:0000256" key="10">
    <source>
        <dbReference type="ARBA" id="ARBA00068150"/>
    </source>
</evidence>
<feature type="transmembrane region" description="Helical" evidence="12">
    <location>
        <begin position="62"/>
        <end position="80"/>
    </location>
</feature>
<evidence type="ECO:0000256" key="8">
    <source>
        <dbReference type="ARBA" id="ARBA00023012"/>
    </source>
</evidence>
<evidence type="ECO:0000256" key="6">
    <source>
        <dbReference type="ARBA" id="ARBA00022777"/>
    </source>
</evidence>
<keyword evidence="17" id="KW-1185">Reference proteome</keyword>
<dbReference type="InterPro" id="IPR036890">
    <property type="entry name" value="HATPase_C_sf"/>
</dbReference>
<keyword evidence="12" id="KW-0472">Membrane</keyword>
<dbReference type="InterPro" id="IPR004358">
    <property type="entry name" value="Sig_transdc_His_kin-like_C"/>
</dbReference>
<dbReference type="SUPFAM" id="SSF55785">
    <property type="entry name" value="PYP-like sensor domain (PAS domain)"/>
    <property type="match status" value="2"/>
</dbReference>
<evidence type="ECO:0000313" key="16">
    <source>
        <dbReference type="EMBL" id="SDK37814.1"/>
    </source>
</evidence>
<dbReference type="PANTHER" id="PTHR45339">
    <property type="entry name" value="HYBRID SIGNAL TRANSDUCTION HISTIDINE KINASE J"/>
    <property type="match status" value="1"/>
</dbReference>
<dbReference type="InterPro" id="IPR013656">
    <property type="entry name" value="PAS_4"/>
</dbReference>
<dbReference type="SUPFAM" id="SSF47384">
    <property type="entry name" value="Homodimeric domain of signal transducing histidine kinase"/>
    <property type="match status" value="1"/>
</dbReference>
<dbReference type="InterPro" id="IPR000014">
    <property type="entry name" value="PAS"/>
</dbReference>
<dbReference type="FunFam" id="1.10.287.130:FF:000002">
    <property type="entry name" value="Two-component osmosensing histidine kinase"/>
    <property type="match status" value="1"/>
</dbReference>
<keyword evidence="3 11" id="KW-0597">Phosphoprotein</keyword>
<feature type="transmembrane region" description="Helical" evidence="12">
    <location>
        <begin position="136"/>
        <end position="157"/>
    </location>
</feature>
<dbReference type="Pfam" id="PF00512">
    <property type="entry name" value="HisKA"/>
    <property type="match status" value="1"/>
</dbReference>
<dbReference type="InterPro" id="IPR036097">
    <property type="entry name" value="HisK_dim/P_sf"/>
</dbReference>
<dbReference type="PROSITE" id="PS50110">
    <property type="entry name" value="RESPONSE_REGULATORY"/>
    <property type="match status" value="1"/>
</dbReference>
<dbReference type="Gene3D" id="3.40.50.2300">
    <property type="match status" value="1"/>
</dbReference>
<dbReference type="STRING" id="1075417.SAMN05421823_102592"/>
<dbReference type="Gene3D" id="3.30.450.20">
    <property type="entry name" value="PAS domain"/>
    <property type="match status" value="2"/>
</dbReference>
<keyword evidence="7" id="KW-0067">ATP-binding</keyword>
<evidence type="ECO:0000256" key="2">
    <source>
        <dbReference type="ARBA" id="ARBA00012438"/>
    </source>
</evidence>
<evidence type="ECO:0000256" key="11">
    <source>
        <dbReference type="PROSITE-ProRule" id="PRU00169"/>
    </source>
</evidence>
<keyword evidence="8" id="KW-0902">Two-component regulatory system</keyword>
<evidence type="ECO:0000256" key="3">
    <source>
        <dbReference type="ARBA" id="ARBA00022553"/>
    </source>
</evidence>
<dbReference type="InterPro" id="IPR001789">
    <property type="entry name" value="Sig_transdc_resp-reg_receiver"/>
</dbReference>
<dbReference type="Pfam" id="PF01590">
    <property type="entry name" value="GAF"/>
    <property type="match status" value="1"/>
</dbReference>